<proteinExistence type="predicted"/>
<dbReference type="STRING" id="1586287.BBK82_30320"/>
<feature type="transmembrane region" description="Helical" evidence="1">
    <location>
        <begin position="59"/>
        <end position="80"/>
    </location>
</feature>
<keyword evidence="3" id="KW-1185">Reference proteome</keyword>
<dbReference type="KEGG" id="led:BBK82_30320"/>
<evidence type="ECO:0000313" key="2">
    <source>
        <dbReference type="EMBL" id="ANZ39704.1"/>
    </source>
</evidence>
<organism evidence="2 3">
    <name type="scientific">Lentzea guizhouensis</name>
    <dbReference type="NCBI Taxonomy" id="1586287"/>
    <lineage>
        <taxon>Bacteria</taxon>
        <taxon>Bacillati</taxon>
        <taxon>Actinomycetota</taxon>
        <taxon>Actinomycetes</taxon>
        <taxon>Pseudonocardiales</taxon>
        <taxon>Pseudonocardiaceae</taxon>
        <taxon>Lentzea</taxon>
    </lineage>
</organism>
<gene>
    <name evidence="2" type="ORF">BBK82_30320</name>
</gene>
<dbReference type="Proteomes" id="UP000093053">
    <property type="component" value="Chromosome"/>
</dbReference>
<keyword evidence="1" id="KW-1133">Transmembrane helix</keyword>
<evidence type="ECO:0000313" key="3">
    <source>
        <dbReference type="Proteomes" id="UP000093053"/>
    </source>
</evidence>
<name>A0A1B2HPR0_9PSEU</name>
<dbReference type="EMBL" id="CP016793">
    <property type="protein sequence ID" value="ANZ39704.1"/>
    <property type="molecule type" value="Genomic_DNA"/>
</dbReference>
<evidence type="ECO:0000256" key="1">
    <source>
        <dbReference type="SAM" id="Phobius"/>
    </source>
</evidence>
<accession>A0A1B2HPR0</accession>
<dbReference type="AlphaFoldDB" id="A0A1B2HPR0"/>
<feature type="transmembrane region" description="Helical" evidence="1">
    <location>
        <begin position="86"/>
        <end position="106"/>
    </location>
</feature>
<keyword evidence="1" id="KW-0812">Transmembrane</keyword>
<protein>
    <submittedName>
        <fullName evidence="2">Uncharacterized protein</fullName>
    </submittedName>
</protein>
<keyword evidence="1" id="KW-0472">Membrane</keyword>
<reference evidence="2 3" key="1">
    <citation type="submission" date="2016-07" db="EMBL/GenBank/DDBJ databases">
        <title>Complete genome sequence of the Lentzea guizhouensis DHS C013.</title>
        <authorList>
            <person name="Cao C."/>
        </authorList>
    </citation>
    <scope>NUCLEOTIDE SEQUENCE [LARGE SCALE GENOMIC DNA]</scope>
    <source>
        <strain evidence="2 3">DHS C013</strain>
    </source>
</reference>
<sequence length="113" mass="11400">MAGAGAFGGIPASVATAGLGCAGAGTVKGGLGGALEGVARLPGDCETVLMEDQPQQHSARYYAIVGPLLLVATVIGFVFIEEADWVLVLLGCALGGFLVDGIADLVRRNRTKE</sequence>